<proteinExistence type="predicted"/>
<keyword evidence="1" id="KW-0812">Transmembrane</keyword>
<evidence type="ECO:0000313" key="2">
    <source>
        <dbReference type="EMBL" id="MFC5753422.1"/>
    </source>
</evidence>
<evidence type="ECO:0000256" key="1">
    <source>
        <dbReference type="SAM" id="Phobius"/>
    </source>
</evidence>
<protein>
    <recommendedName>
        <fullName evidence="4">DUF4157 domain-containing protein</fullName>
    </recommendedName>
</protein>
<gene>
    <name evidence="2" type="ORF">ACFPZN_48050</name>
</gene>
<comment type="caution">
    <text evidence="2">The sequence shown here is derived from an EMBL/GenBank/DDBJ whole genome shotgun (WGS) entry which is preliminary data.</text>
</comment>
<name>A0ABW1AFT5_9ACTN</name>
<keyword evidence="3" id="KW-1185">Reference proteome</keyword>
<reference evidence="3" key="1">
    <citation type="journal article" date="2019" name="Int. J. Syst. Evol. Microbiol.">
        <title>The Global Catalogue of Microorganisms (GCM) 10K type strain sequencing project: providing services to taxonomists for standard genome sequencing and annotation.</title>
        <authorList>
            <consortium name="The Broad Institute Genomics Platform"/>
            <consortium name="The Broad Institute Genome Sequencing Center for Infectious Disease"/>
            <person name="Wu L."/>
            <person name="Ma J."/>
        </authorList>
    </citation>
    <scope>NUCLEOTIDE SEQUENCE [LARGE SCALE GENOMIC DNA]</scope>
    <source>
        <strain evidence="3">KCTC 42087</strain>
    </source>
</reference>
<accession>A0ABW1AFT5</accession>
<sequence>MKAAYRLRQAVNLVNLSTPLGLLLAAAGTRAPRRVLRAPGGLLVAGGYRLPLPVASAFTVGNVVLVRREPEALLERPGLLRHEARHSTQYAFCLGPVMIPAYLVCAAVSLALSGDHASYNPFERLAGLAEGGYERRPLRRPWRSRRR</sequence>
<keyword evidence="1" id="KW-0472">Membrane</keyword>
<organism evidence="2 3">
    <name type="scientific">Actinomadura rugatobispora</name>
    <dbReference type="NCBI Taxonomy" id="1994"/>
    <lineage>
        <taxon>Bacteria</taxon>
        <taxon>Bacillati</taxon>
        <taxon>Actinomycetota</taxon>
        <taxon>Actinomycetes</taxon>
        <taxon>Streptosporangiales</taxon>
        <taxon>Thermomonosporaceae</taxon>
        <taxon>Actinomadura</taxon>
    </lineage>
</organism>
<feature type="transmembrane region" description="Helical" evidence="1">
    <location>
        <begin position="90"/>
        <end position="112"/>
    </location>
</feature>
<evidence type="ECO:0000313" key="3">
    <source>
        <dbReference type="Proteomes" id="UP001596074"/>
    </source>
</evidence>
<dbReference type="Proteomes" id="UP001596074">
    <property type="component" value="Unassembled WGS sequence"/>
</dbReference>
<dbReference type="RefSeq" id="WP_378290428.1">
    <property type="nucleotide sequence ID" value="NZ_JBHSON010000112.1"/>
</dbReference>
<evidence type="ECO:0008006" key="4">
    <source>
        <dbReference type="Google" id="ProtNLM"/>
    </source>
</evidence>
<dbReference type="EMBL" id="JBHSON010000112">
    <property type="protein sequence ID" value="MFC5753422.1"/>
    <property type="molecule type" value="Genomic_DNA"/>
</dbReference>
<keyword evidence="1" id="KW-1133">Transmembrane helix</keyword>